<dbReference type="InterPro" id="IPR003136">
    <property type="entry name" value="Cytidylate_kin"/>
</dbReference>
<dbReference type="UniPathway" id="UPA00053">
    <property type="reaction ID" value="UER00089"/>
</dbReference>
<dbReference type="CDD" id="cd02020">
    <property type="entry name" value="CMPK"/>
    <property type="match status" value="1"/>
</dbReference>
<evidence type="ECO:0000256" key="13">
    <source>
        <dbReference type="ARBA" id="ARBA00048478"/>
    </source>
</evidence>
<sequence>MPDTSSRSLRIFPSRRIRGTVTVPGDKSITHRALLLATLAEGESRLSGVLTGEDCLATIRACQALGAEIEFLNATTVRVKGRDRKLLAPAEPIDCGNSGTLMRLIAGILAGQPFSSCLIGDASLSRRPMARILVPLRQMGARIDAKGPGELPPLEIHGSQLHGIDYRLPLPSAQVKSCLLLAGLFASGVTRLQEPIPTRDHTERLLRHFGLWPIFDNGQLVVHGGVRLHGHDLFIPGDFSSAAFWIVAAAAFPGSELFVQGVGLNPSRTGLLKILLRMGATVKETIESCETEPYGTLEIRGERLRGTRIRGEEIAQVIDELPILAVAGALAQGETIIRDASELRVKESDRLAALAYNLRAFGVPVEELPDGLIIEGGHPLRAASVQSFGDHRIAMAFAILALAADGVSVIEDTACIATSYPGFEKDFESLTQSEIPGWGERAFRQIGHRWARWAKESLEDPAEARFPVVAIDGTAASGKTTVAQELARRLDFAYCSTGVLYRAMTWKLLQMGVDISNRFRVARAVGKIPMDCWIENHQLKIRVGDEDPSPYLRDPEVNANVSLVASIPAVRRYLLPLQRKLARQAPLVMEGRDIGTVVFPKTPYKFFLDADPLVRQERRRQQGETDLLLERDQKDRERKLAPLKPAHDAVILDTTRTTVNELVETILRHLKRKGMNLQ</sequence>
<comment type="similarity">
    <text evidence="2 15">Belongs to the cytidylate kinase family. Type 1 subfamily.</text>
</comment>
<feature type="binding site" evidence="14">
    <location>
        <position position="127"/>
    </location>
    <ligand>
        <name>phosphoenolpyruvate</name>
        <dbReference type="ChEBI" id="CHEBI:58702"/>
    </ligand>
</feature>
<dbReference type="InterPro" id="IPR011994">
    <property type="entry name" value="Cytidylate_kinase_dom"/>
</dbReference>
<dbReference type="InterPro" id="IPR006264">
    <property type="entry name" value="EPSP_synthase"/>
</dbReference>
<evidence type="ECO:0000256" key="14">
    <source>
        <dbReference type="HAMAP-Rule" id="MF_00210"/>
    </source>
</evidence>
<dbReference type="InterPro" id="IPR013792">
    <property type="entry name" value="RNA3'P_cycl/enolpyr_Trfase_a/b"/>
</dbReference>
<dbReference type="Gene3D" id="3.65.10.10">
    <property type="entry name" value="Enolpyruvate transferase domain"/>
    <property type="match status" value="2"/>
</dbReference>
<feature type="binding site" evidence="14">
    <location>
        <position position="27"/>
    </location>
    <ligand>
        <name>phosphoenolpyruvate</name>
        <dbReference type="ChEBI" id="CHEBI:58702"/>
    </ligand>
</feature>
<dbReference type="Pfam" id="PF00275">
    <property type="entry name" value="EPSP_synthase"/>
    <property type="match status" value="1"/>
</dbReference>
<dbReference type="SUPFAM" id="SSF55205">
    <property type="entry name" value="EPT/RTPC-like"/>
    <property type="match status" value="1"/>
</dbReference>
<dbReference type="GO" id="GO:0009073">
    <property type="term" value="P:aromatic amino acid family biosynthetic process"/>
    <property type="evidence" value="ECO:0007669"/>
    <property type="project" value="UniProtKB-KW"/>
</dbReference>
<dbReference type="GO" id="GO:0009423">
    <property type="term" value="P:chorismate biosynthetic process"/>
    <property type="evidence" value="ECO:0007669"/>
    <property type="project" value="UniProtKB-UniRule"/>
</dbReference>
<evidence type="ECO:0000256" key="6">
    <source>
        <dbReference type="ARBA" id="ARBA00022679"/>
    </source>
</evidence>
<evidence type="ECO:0000313" key="18">
    <source>
        <dbReference type="EMBL" id="CAF0703645.1"/>
    </source>
</evidence>
<dbReference type="NCBIfam" id="TIGR00017">
    <property type="entry name" value="cmk"/>
    <property type="match status" value="1"/>
</dbReference>
<dbReference type="PANTHER" id="PTHR21090:SF5">
    <property type="entry name" value="PENTAFUNCTIONAL AROM POLYPEPTIDE"/>
    <property type="match status" value="1"/>
</dbReference>
<dbReference type="Pfam" id="PF02224">
    <property type="entry name" value="Cytidylate_kin"/>
    <property type="match status" value="1"/>
</dbReference>
<evidence type="ECO:0000256" key="3">
    <source>
        <dbReference type="ARBA" id="ARBA00009948"/>
    </source>
</evidence>
<keyword evidence="9 15" id="KW-0067">ATP-binding</keyword>
<keyword evidence="19" id="KW-1185">Reference proteome</keyword>
<dbReference type="SUPFAM" id="SSF52540">
    <property type="entry name" value="P-loop containing nucleoside triphosphate hydrolases"/>
    <property type="match status" value="1"/>
</dbReference>
<reference evidence="18" key="1">
    <citation type="submission" date="2021-02" db="EMBL/GenBank/DDBJ databases">
        <authorList>
            <person name="Cremers G."/>
            <person name="Picone N."/>
        </authorList>
    </citation>
    <scope>NUCLEOTIDE SEQUENCE</scope>
    <source>
        <strain evidence="18">PQ17</strain>
    </source>
</reference>
<keyword evidence="6 14" id="KW-0808">Transferase</keyword>
<evidence type="ECO:0000256" key="11">
    <source>
        <dbReference type="ARBA" id="ARBA00044633"/>
    </source>
</evidence>
<feature type="binding site" evidence="14">
    <location>
        <position position="350"/>
    </location>
    <ligand>
        <name>phosphoenolpyruvate</name>
        <dbReference type="ChEBI" id="CHEBI:58702"/>
    </ligand>
</feature>
<evidence type="ECO:0000259" key="16">
    <source>
        <dbReference type="Pfam" id="PF00275"/>
    </source>
</evidence>
<dbReference type="InterPro" id="IPR023193">
    <property type="entry name" value="EPSP_synthase_CS"/>
</dbReference>
<feature type="binding site" evidence="14">
    <location>
        <position position="174"/>
    </location>
    <ligand>
        <name>3-phosphoshikimate</name>
        <dbReference type="ChEBI" id="CHEBI:145989"/>
    </ligand>
</feature>
<dbReference type="EC" id="2.7.4.25" evidence="15"/>
<dbReference type="Gene3D" id="3.40.50.300">
    <property type="entry name" value="P-loop containing nucleotide triphosphate hydrolases"/>
    <property type="match status" value="1"/>
</dbReference>
<keyword evidence="5 14" id="KW-0028">Amino-acid biosynthesis</keyword>
<feature type="binding site" evidence="14">
    <location>
        <position position="99"/>
    </location>
    <ligand>
        <name>phosphoenolpyruvate</name>
        <dbReference type="ChEBI" id="CHEBI:58702"/>
    </ligand>
</feature>
<feature type="binding site" evidence="14">
    <location>
        <position position="319"/>
    </location>
    <ligand>
        <name>3-phosphoshikimate</name>
        <dbReference type="ChEBI" id="CHEBI:145989"/>
    </ligand>
</feature>
<dbReference type="PROSITE" id="PS00885">
    <property type="entry name" value="EPSP_SYNTHASE_2"/>
    <property type="match status" value="1"/>
</dbReference>
<dbReference type="GO" id="GO:0036431">
    <property type="term" value="F:dCMP kinase activity"/>
    <property type="evidence" value="ECO:0007669"/>
    <property type="project" value="InterPro"/>
</dbReference>
<keyword evidence="7 15" id="KW-0547">Nucleotide-binding</keyword>
<organism evidence="18 19">
    <name type="scientific">Candidatus Methylacidithermus pantelleriae</name>
    <dbReference type="NCBI Taxonomy" id="2744239"/>
    <lineage>
        <taxon>Bacteria</taxon>
        <taxon>Pseudomonadati</taxon>
        <taxon>Verrucomicrobiota</taxon>
        <taxon>Methylacidiphilae</taxon>
        <taxon>Methylacidiphilales</taxon>
        <taxon>Methylacidiphilaceae</taxon>
        <taxon>Candidatus Methylacidithermus</taxon>
    </lineage>
</organism>
<dbReference type="GO" id="GO:0005737">
    <property type="term" value="C:cytoplasm"/>
    <property type="evidence" value="ECO:0007669"/>
    <property type="project" value="UniProtKB-SubCell"/>
</dbReference>
<evidence type="ECO:0000259" key="17">
    <source>
        <dbReference type="Pfam" id="PF02224"/>
    </source>
</evidence>
<comment type="caution">
    <text evidence="18">The sequence shown here is derived from an EMBL/GenBank/DDBJ whole genome shotgun (WGS) entry which is preliminary data.</text>
</comment>
<name>A0A8J2BQF7_9BACT</name>
<feature type="binding site" evidence="14">
    <location>
        <position position="27"/>
    </location>
    <ligand>
        <name>3-phosphoshikimate</name>
        <dbReference type="ChEBI" id="CHEBI:145989"/>
    </ligand>
</feature>
<dbReference type="HAMAP" id="MF_00210">
    <property type="entry name" value="EPSP_synth"/>
    <property type="match status" value="1"/>
</dbReference>
<dbReference type="GO" id="GO:0005524">
    <property type="term" value="F:ATP binding"/>
    <property type="evidence" value="ECO:0007669"/>
    <property type="project" value="UniProtKB-UniRule"/>
</dbReference>
<dbReference type="HAMAP" id="MF_00238">
    <property type="entry name" value="Cytidyl_kinase_type1"/>
    <property type="match status" value="1"/>
</dbReference>
<comment type="catalytic activity">
    <reaction evidence="11">
        <text>3-phosphoshikimate + phosphoenolpyruvate = 5-O-(1-carboxyvinyl)-3-phosphoshikimate + phosphate</text>
        <dbReference type="Rhea" id="RHEA:21256"/>
        <dbReference type="ChEBI" id="CHEBI:43474"/>
        <dbReference type="ChEBI" id="CHEBI:57701"/>
        <dbReference type="ChEBI" id="CHEBI:58702"/>
        <dbReference type="ChEBI" id="CHEBI:145989"/>
        <dbReference type="EC" id="2.5.1.19"/>
    </reaction>
    <physiologicalReaction direction="left-to-right" evidence="11">
        <dbReference type="Rhea" id="RHEA:21257"/>
    </physiologicalReaction>
</comment>
<evidence type="ECO:0000256" key="12">
    <source>
        <dbReference type="ARBA" id="ARBA00047615"/>
    </source>
</evidence>
<keyword evidence="4 14" id="KW-0963">Cytoplasm</keyword>
<evidence type="ECO:0000256" key="4">
    <source>
        <dbReference type="ARBA" id="ARBA00022490"/>
    </source>
</evidence>
<feature type="binding site" evidence="14">
    <location>
        <position position="32"/>
    </location>
    <ligand>
        <name>3-phosphoshikimate</name>
        <dbReference type="ChEBI" id="CHEBI:145989"/>
    </ligand>
</feature>
<evidence type="ECO:0000256" key="1">
    <source>
        <dbReference type="ARBA" id="ARBA00004811"/>
    </source>
</evidence>
<feature type="binding site" evidence="14">
    <location>
        <position position="174"/>
    </location>
    <ligand>
        <name>phosphoenolpyruvate</name>
        <dbReference type="ChEBI" id="CHEBI:58702"/>
    </ligand>
</feature>
<dbReference type="InterPro" id="IPR001986">
    <property type="entry name" value="Enolpyruvate_Tfrase_dom"/>
</dbReference>
<evidence type="ECO:0000313" key="19">
    <source>
        <dbReference type="Proteomes" id="UP000663859"/>
    </source>
</evidence>
<evidence type="ECO:0000256" key="2">
    <source>
        <dbReference type="ARBA" id="ARBA00009427"/>
    </source>
</evidence>
<comment type="function">
    <text evidence="14">Catalyzes the transfer of the enolpyruvyl moiety of phosphoenolpyruvate (PEP) to the 5-hydroxyl of shikimate-3-phosphate (S3P) to produce enolpyruvyl shikimate-3-phosphate and inorganic phosphate.</text>
</comment>
<comment type="pathway">
    <text evidence="1 14">Metabolic intermediate biosynthesis; chorismate biosynthesis; chorismate from D-erythrose 4-phosphate and phosphoenolpyruvate: step 6/7.</text>
</comment>
<feature type="domain" description="Cytidylate kinase" evidence="17">
    <location>
        <begin position="469"/>
        <end position="671"/>
    </location>
</feature>
<dbReference type="Proteomes" id="UP000663859">
    <property type="component" value="Unassembled WGS sequence"/>
</dbReference>
<comment type="catalytic activity">
    <reaction evidence="13 15">
        <text>CMP + ATP = CDP + ADP</text>
        <dbReference type="Rhea" id="RHEA:11600"/>
        <dbReference type="ChEBI" id="CHEBI:30616"/>
        <dbReference type="ChEBI" id="CHEBI:58069"/>
        <dbReference type="ChEBI" id="CHEBI:60377"/>
        <dbReference type="ChEBI" id="CHEBI:456216"/>
        <dbReference type="EC" id="2.7.4.25"/>
    </reaction>
</comment>
<feature type="domain" description="Enolpyruvate transferase" evidence="16">
    <location>
        <begin position="14"/>
        <end position="425"/>
    </location>
</feature>
<comment type="similarity">
    <text evidence="3 14">Belongs to the EPSP synthase family.</text>
</comment>
<keyword evidence="8 15" id="KW-0418">Kinase</keyword>
<evidence type="ECO:0000256" key="8">
    <source>
        <dbReference type="ARBA" id="ARBA00022777"/>
    </source>
</evidence>
<evidence type="ECO:0000256" key="10">
    <source>
        <dbReference type="ARBA" id="ARBA00023141"/>
    </source>
</evidence>
<feature type="binding site" evidence="14">
    <location>
        <position position="172"/>
    </location>
    <ligand>
        <name>3-phosphoshikimate</name>
        <dbReference type="ChEBI" id="CHEBI:145989"/>
    </ligand>
</feature>
<dbReference type="InterPro" id="IPR027417">
    <property type="entry name" value="P-loop_NTPase"/>
</dbReference>
<dbReference type="NCBIfam" id="TIGR01356">
    <property type="entry name" value="aroA"/>
    <property type="match status" value="1"/>
</dbReference>
<dbReference type="PANTHER" id="PTHR21090">
    <property type="entry name" value="AROM/DEHYDROQUINATE SYNTHASE"/>
    <property type="match status" value="1"/>
</dbReference>
<dbReference type="FunFam" id="3.65.10.10:FF:000005">
    <property type="entry name" value="3-phosphoshikimate 1-carboxyvinyltransferase"/>
    <property type="match status" value="1"/>
</dbReference>
<feature type="binding site" evidence="14">
    <location>
        <position position="28"/>
    </location>
    <ligand>
        <name>3-phosphoshikimate</name>
        <dbReference type="ChEBI" id="CHEBI:145989"/>
    </ligand>
</feature>
<dbReference type="EC" id="2.5.1.19" evidence="14"/>
<dbReference type="AlphaFoldDB" id="A0A8J2BQF7"/>
<evidence type="ECO:0000256" key="7">
    <source>
        <dbReference type="ARBA" id="ARBA00022741"/>
    </source>
</evidence>
<comment type="catalytic activity">
    <reaction evidence="12 15">
        <text>dCMP + ATP = dCDP + ADP</text>
        <dbReference type="Rhea" id="RHEA:25094"/>
        <dbReference type="ChEBI" id="CHEBI:30616"/>
        <dbReference type="ChEBI" id="CHEBI:57566"/>
        <dbReference type="ChEBI" id="CHEBI:58593"/>
        <dbReference type="ChEBI" id="CHEBI:456216"/>
        <dbReference type="EC" id="2.7.4.25"/>
    </reaction>
</comment>
<dbReference type="InterPro" id="IPR036968">
    <property type="entry name" value="Enolpyruvate_Tfrase_sf"/>
</dbReference>
<feature type="binding site" evidence="15">
    <location>
        <begin position="473"/>
        <end position="481"/>
    </location>
    <ligand>
        <name>ATP</name>
        <dbReference type="ChEBI" id="CHEBI:30616"/>
    </ligand>
</feature>
<dbReference type="GO" id="GO:0006220">
    <property type="term" value="P:pyrimidine nucleotide metabolic process"/>
    <property type="evidence" value="ECO:0007669"/>
    <property type="project" value="UniProtKB-UniRule"/>
</dbReference>
<proteinExistence type="inferred from homology"/>
<keyword evidence="10 14" id="KW-0057">Aromatic amino acid biosynthesis</keyword>
<feature type="binding site" evidence="14">
    <location>
        <position position="346"/>
    </location>
    <ligand>
        <name>3-phosphoshikimate</name>
        <dbReference type="ChEBI" id="CHEBI:145989"/>
    </ligand>
</feature>
<evidence type="ECO:0000256" key="9">
    <source>
        <dbReference type="ARBA" id="ARBA00022840"/>
    </source>
</evidence>
<gene>
    <name evidence="18" type="primary">aroA/cmk</name>
    <name evidence="14" type="synonym">aroA</name>
    <name evidence="15" type="synonym">cmk</name>
    <name evidence="18" type="ORF">MPNT_60055</name>
</gene>
<dbReference type="RefSeq" id="WP_174582422.1">
    <property type="nucleotide sequence ID" value="NZ_CAJNOB010000056.1"/>
</dbReference>
<dbReference type="GO" id="GO:0003866">
    <property type="term" value="F:3-phosphoshikimate 1-carboxyvinyltransferase activity"/>
    <property type="evidence" value="ECO:0007669"/>
    <property type="project" value="UniProtKB-UniRule"/>
</dbReference>
<comment type="subcellular location">
    <subcellularLocation>
        <location evidence="14">Cytoplasm</location>
    </subcellularLocation>
</comment>
<evidence type="ECO:0000256" key="15">
    <source>
        <dbReference type="HAMAP-Rule" id="MF_00238"/>
    </source>
</evidence>
<protein>
    <recommendedName>
        <fullName evidence="14 15">Multifunctional fusion protein</fullName>
    </recommendedName>
    <domain>
        <recommendedName>
            <fullName evidence="14">3-phosphoshikimate 1-carboxyvinyltransferase</fullName>
            <ecNumber evidence="14">2.5.1.19</ecNumber>
        </recommendedName>
        <alternativeName>
            <fullName evidence="14">5-enolpyruvylshikimate-3-phosphate synthase</fullName>
            <shortName evidence="14">EPSP synthase</shortName>
            <shortName evidence="14">EPSPS</shortName>
        </alternativeName>
    </domain>
    <domain>
        <recommendedName>
            <fullName evidence="15">Cytidylate kinase</fullName>
            <shortName evidence="15">CK</shortName>
            <ecNumber evidence="15">2.7.4.25</ecNumber>
        </recommendedName>
        <alternativeName>
            <fullName evidence="15">Cytidine monophosphate kinase</fullName>
            <shortName evidence="15">CMP kinase</shortName>
        </alternativeName>
    </domain>
</protein>
<comment type="subunit">
    <text evidence="14">Monomer.</text>
</comment>
<evidence type="ECO:0000256" key="5">
    <source>
        <dbReference type="ARBA" id="ARBA00022605"/>
    </source>
</evidence>
<feature type="binding site" evidence="14">
    <location>
        <position position="392"/>
    </location>
    <ligand>
        <name>phosphoenolpyruvate</name>
        <dbReference type="ChEBI" id="CHEBI:58702"/>
    </ligand>
</feature>
<dbReference type="EMBL" id="CAJNOB010000056">
    <property type="protein sequence ID" value="CAF0703645.1"/>
    <property type="molecule type" value="Genomic_DNA"/>
</dbReference>
<dbReference type="GO" id="GO:0008652">
    <property type="term" value="P:amino acid biosynthetic process"/>
    <property type="evidence" value="ECO:0007669"/>
    <property type="project" value="UniProtKB-KW"/>
</dbReference>
<feature type="active site" description="Proton acceptor" evidence="14">
    <location>
        <position position="319"/>
    </location>
</feature>
<accession>A0A8J2BQF7</accession>
<comment type="caution">
    <text evidence="14">Lacks conserved residue(s) required for the propagation of feature annotation.</text>
</comment>
<dbReference type="CDD" id="cd01556">
    <property type="entry name" value="EPSP_synthase"/>
    <property type="match status" value="1"/>
</dbReference>